<dbReference type="EMBL" id="CP117826">
    <property type="protein sequence ID" value="XCC62505.1"/>
    <property type="molecule type" value="Genomic_DNA"/>
</dbReference>
<protein>
    <submittedName>
        <fullName evidence="2">Lactate utilization protein</fullName>
    </submittedName>
</protein>
<organism evidence="2">
    <name type="scientific">Christensenella massiliensis</name>
    <dbReference type="NCBI Taxonomy" id="1805714"/>
    <lineage>
        <taxon>Bacteria</taxon>
        <taxon>Bacillati</taxon>
        <taxon>Bacillota</taxon>
        <taxon>Clostridia</taxon>
        <taxon>Christensenellales</taxon>
        <taxon>Christensenellaceae</taxon>
        <taxon>Christensenella</taxon>
    </lineage>
</organism>
<sequence>MNEYQDLIDLLNSKRFHAEFFEDASSAKKRVIELIADAASVGIGGSQTIMDTGLFDDIVSTGKTVYSAVLEQQKEKPDKMAAWKNAMSADVYLTSTNALTRGGDLINIDGNGNRVAAMFFGPDTVIVLCGVNKIAGSPHDAIDRIKKTACPQNARRLNLPTPCAVEGVCRDCSLPERMCNVTVRLQYPPRGKEIYILLVNEALGF</sequence>
<reference evidence="2" key="1">
    <citation type="submission" date="2023-02" db="EMBL/GenBank/DDBJ databases">
        <title>Gut commensal Christensenella minuta modulates host metabolism via a new class of secondary bile acids.</title>
        <authorList>
            <person name="Liu C."/>
        </authorList>
    </citation>
    <scope>NUCLEOTIDE SEQUENCE</scope>
    <source>
        <strain evidence="2">CA70</strain>
    </source>
</reference>
<dbReference type="InterPro" id="IPR003741">
    <property type="entry name" value="LUD_dom"/>
</dbReference>
<dbReference type="Pfam" id="PF02589">
    <property type="entry name" value="LUD_dom"/>
    <property type="match status" value="1"/>
</dbReference>
<evidence type="ECO:0000259" key="1">
    <source>
        <dbReference type="Pfam" id="PF02589"/>
    </source>
</evidence>
<feature type="domain" description="LUD" evidence="1">
    <location>
        <begin position="6"/>
        <end position="199"/>
    </location>
</feature>
<gene>
    <name evidence="2" type="ORF">PUP29_00810</name>
</gene>
<accession>A0AAU8A9E0</accession>
<dbReference type="AlphaFoldDB" id="A0AAU8A9E0"/>
<dbReference type="PANTHER" id="PTHR36179:SF2">
    <property type="entry name" value="LUD DOMAIN-CONTAINING PROTEIN"/>
    <property type="match status" value="1"/>
</dbReference>
<dbReference type="PANTHER" id="PTHR36179">
    <property type="entry name" value="LUD_DOM DOMAIN-CONTAINING PROTEIN"/>
    <property type="match status" value="1"/>
</dbReference>
<evidence type="ECO:0000313" key="2">
    <source>
        <dbReference type="EMBL" id="XCC62505.1"/>
    </source>
</evidence>
<proteinExistence type="predicted"/>
<dbReference type="RefSeq" id="WP_079547691.1">
    <property type="nucleotide sequence ID" value="NZ_CP117826.1"/>
</dbReference>
<name>A0AAU8A9E0_9FIRM</name>